<dbReference type="eggNOG" id="ENOG502Z7Y6">
    <property type="taxonomic scope" value="Bacteria"/>
</dbReference>
<dbReference type="EMBL" id="CP000100">
    <property type="protein sequence ID" value="ABB56776.1"/>
    <property type="molecule type" value="Genomic_DNA"/>
</dbReference>
<dbReference type="RefSeq" id="WP_011377699.1">
    <property type="nucleotide sequence ID" value="NC_007604.1"/>
</dbReference>
<organism evidence="1 2">
    <name type="scientific">Synechococcus elongatus (strain ATCC 33912 / PCC 7942 / FACHB-805)</name>
    <name type="common">Anacystis nidulans R2</name>
    <dbReference type="NCBI Taxonomy" id="1140"/>
    <lineage>
        <taxon>Bacteria</taxon>
        <taxon>Bacillati</taxon>
        <taxon>Cyanobacteriota</taxon>
        <taxon>Cyanophyceae</taxon>
        <taxon>Synechococcales</taxon>
        <taxon>Synechococcaceae</taxon>
        <taxon>Synechococcus</taxon>
    </lineage>
</organism>
<sequence>MPLTADSNGQITGSFTIPANVPTGTKLVSFRGSVASTAAARFIGEGQILTRTQRQVNTITRTVTTINSIVEVRADPLAQTFRLEQGRHITGIDLQFKARGSVSNNVIVEIRETEVGIPNDVTIMNGLIRGADINLTGWTRCTFQSPVYLQPEVEYAIVILTDDPIHAVAIAELGKFDPVNGWVTSQPYTVGTLLKSSNASTWTPFQEADLTFRLYGAAFSSNSRTVNLGQIYQAQAISVTRSGTTVTVNAPGHGLQVGDKAIVYGAGQTEYNGSFTVTGVTGDQFTYTIVGAPVTPATGTIRVLRGDNTDLITLAGVDRVNSDTDVEFIYTRPDGSQIRGSDNVPIQLAENLNDPVTLSAILRGNPTQSPTLFAGSQAIFGRQAVSANYVSRAFPSASGARVSATFEAFLPSGSGVTVEFQKGDGSWQAVTLTSSTPLDDQWAELTYTLNPFTASGTTTRVRLTLSGTAAARPRIRQLRVVTI</sequence>
<dbReference type="AlphaFoldDB" id="Q31Q93"/>
<reference evidence="2" key="1">
    <citation type="submission" date="2005-08" db="EMBL/GenBank/DDBJ databases">
        <title>Complete sequence of chromosome 1 of Synechococcus elongatus PCC 7942.</title>
        <authorList>
            <consortium name="US DOE Joint Genome Institute"/>
            <person name="Copeland A."/>
            <person name="Lucas S."/>
            <person name="Lapidus A."/>
            <person name="Barry K."/>
            <person name="Detter J.C."/>
            <person name="Glavina T."/>
            <person name="Hammon N."/>
            <person name="Israni S."/>
            <person name="Pitluck S."/>
            <person name="Schmutz J."/>
            <person name="Larimer F."/>
            <person name="Land M."/>
            <person name="Kyrpides N."/>
            <person name="Lykidis A."/>
            <person name="Richardson P."/>
        </authorList>
    </citation>
    <scope>NUCLEOTIDE SEQUENCE [LARGE SCALE GENOMIC DNA]</scope>
    <source>
        <strain evidence="2">ATCC 33912 / PCC 7942 / FACHB-805</strain>
    </source>
</reference>
<accession>Q31Q93</accession>
<dbReference type="GeneID" id="72429585"/>
<evidence type="ECO:0000313" key="2">
    <source>
        <dbReference type="Proteomes" id="UP000889800"/>
    </source>
</evidence>
<gene>
    <name evidence="1" type="ordered locus">Synpcc7942_0744</name>
</gene>
<dbReference type="KEGG" id="syf:Synpcc7942_0744"/>
<dbReference type="HOGENOM" id="CLU_057077_0_0_3"/>
<dbReference type="Proteomes" id="UP000889800">
    <property type="component" value="Chromosome"/>
</dbReference>
<keyword evidence="2" id="KW-1185">Reference proteome</keyword>
<dbReference type="Gene3D" id="2.40.30.20">
    <property type="match status" value="1"/>
</dbReference>
<dbReference type="BioCyc" id="SYNEL:SYNPCC7942_0744-MONOMER"/>
<dbReference type="OrthoDB" id="9757947at2"/>
<dbReference type="InterPro" id="IPR023366">
    <property type="entry name" value="ATP_synth_asu-like_sf"/>
</dbReference>
<dbReference type="STRING" id="1140.Synpcc7942_0744"/>
<proteinExistence type="predicted"/>
<evidence type="ECO:0000313" key="1">
    <source>
        <dbReference type="EMBL" id="ABB56776.1"/>
    </source>
</evidence>
<name>Q31Q93_SYNE7</name>
<protein>
    <submittedName>
        <fullName evidence="1">Uncharacterized protein</fullName>
    </submittedName>
</protein>
<dbReference type="PaxDb" id="1140-Synpcc7942_0744"/>